<evidence type="ECO:0000256" key="1">
    <source>
        <dbReference type="SAM" id="MobiDB-lite"/>
    </source>
</evidence>
<evidence type="ECO:0000313" key="2">
    <source>
        <dbReference type="EMBL" id="KAK7492248.1"/>
    </source>
</evidence>
<feature type="region of interest" description="Disordered" evidence="1">
    <location>
        <begin position="63"/>
        <end position="105"/>
    </location>
</feature>
<dbReference type="Proteomes" id="UP001519460">
    <property type="component" value="Unassembled WGS sequence"/>
</dbReference>
<proteinExistence type="predicted"/>
<organism evidence="2 3">
    <name type="scientific">Batillaria attramentaria</name>
    <dbReference type="NCBI Taxonomy" id="370345"/>
    <lineage>
        <taxon>Eukaryota</taxon>
        <taxon>Metazoa</taxon>
        <taxon>Spiralia</taxon>
        <taxon>Lophotrochozoa</taxon>
        <taxon>Mollusca</taxon>
        <taxon>Gastropoda</taxon>
        <taxon>Caenogastropoda</taxon>
        <taxon>Sorbeoconcha</taxon>
        <taxon>Cerithioidea</taxon>
        <taxon>Batillariidae</taxon>
        <taxon>Batillaria</taxon>
    </lineage>
</organism>
<keyword evidence="3" id="KW-1185">Reference proteome</keyword>
<feature type="compositionally biased region" description="Basic and acidic residues" evidence="1">
    <location>
        <begin position="156"/>
        <end position="171"/>
    </location>
</feature>
<gene>
    <name evidence="2" type="ORF">BaRGS_00016545</name>
</gene>
<accession>A0ABD0KY85</accession>
<protein>
    <submittedName>
        <fullName evidence="2">Uncharacterized protein</fullName>
    </submittedName>
</protein>
<evidence type="ECO:0000313" key="3">
    <source>
        <dbReference type="Proteomes" id="UP001519460"/>
    </source>
</evidence>
<sequence length="447" mass="50877">MAARRTNPRTAEGAWYSDYDGYHEDYTGIVLPHNEADDDYYFIRNKLPYGAGFNPKAMMTDRTGGVPPLYDPAQDRANGDRPAYYDQQNPRQDGYRPPVYDQQRQDSDRLQMELERQRYHNADYYTGSQNAGDWVPPEQFSPRRSTNDPNFQRAAGEGRKTPPWERDRADQVPKGYGEVKGQMGDQRFAYDRQFTPRMTRAEVSRPAGSEPRKAGSEIDLALSVSAYSAGGAFLFVRFPLQRGENTSCVAKACIQAKTSDLGGRFVGIARKVFDFGFPPGLDDGCAVFQFPSLTNAEVFYDSDKRIRQPDFPPPQGHAEIFVISLRKDPNTMQLFDTFLLSEVSLNAGLSEASMAEYREKFQEPFAELLQERGALPYAALCETQNDRKSLRRHFFPNKILVTLHMFKGPKHLESVMEDKRYSQLRAIHNVIATERCSIFTIDRQACP</sequence>
<dbReference type="EMBL" id="JACVVK020000105">
    <property type="protein sequence ID" value="KAK7492248.1"/>
    <property type="molecule type" value="Genomic_DNA"/>
</dbReference>
<feature type="region of interest" description="Disordered" evidence="1">
    <location>
        <begin position="125"/>
        <end position="180"/>
    </location>
</feature>
<name>A0ABD0KY85_9CAEN</name>
<comment type="caution">
    <text evidence="2">The sequence shown here is derived from an EMBL/GenBank/DDBJ whole genome shotgun (WGS) entry which is preliminary data.</text>
</comment>
<dbReference type="AlphaFoldDB" id="A0ABD0KY85"/>
<reference evidence="2 3" key="1">
    <citation type="journal article" date="2023" name="Sci. Data">
        <title>Genome assembly of the Korean intertidal mud-creeper Batillaria attramentaria.</title>
        <authorList>
            <person name="Patra A.K."/>
            <person name="Ho P.T."/>
            <person name="Jun S."/>
            <person name="Lee S.J."/>
            <person name="Kim Y."/>
            <person name="Won Y.J."/>
        </authorList>
    </citation>
    <scope>NUCLEOTIDE SEQUENCE [LARGE SCALE GENOMIC DNA]</scope>
    <source>
        <strain evidence="2">Wonlab-2016</strain>
    </source>
</reference>